<dbReference type="PATRIC" id="fig|937777.3.peg.1309"/>
<dbReference type="GO" id="GO:0030976">
    <property type="term" value="F:thiamine pyrophosphate binding"/>
    <property type="evidence" value="ECO:0007669"/>
    <property type="project" value="InterPro"/>
</dbReference>
<feature type="domain" description="Thiamine pyrophosphate enzyme central" evidence="4">
    <location>
        <begin position="221"/>
        <end position="354"/>
    </location>
</feature>
<dbReference type="InterPro" id="IPR012001">
    <property type="entry name" value="Thiamin_PyroP_enz_TPP-bd_dom"/>
</dbReference>
<comment type="similarity">
    <text evidence="1 3">Belongs to the TPP enzyme family.</text>
</comment>
<dbReference type="GO" id="GO:0005948">
    <property type="term" value="C:acetolactate synthase complex"/>
    <property type="evidence" value="ECO:0007669"/>
    <property type="project" value="TreeGrafter"/>
</dbReference>
<evidence type="ECO:0000256" key="2">
    <source>
        <dbReference type="ARBA" id="ARBA00023052"/>
    </source>
</evidence>
<dbReference type="OrthoDB" id="4494979at2"/>
<dbReference type="CDD" id="cd07035">
    <property type="entry name" value="TPP_PYR_POX_like"/>
    <property type="match status" value="1"/>
</dbReference>
<dbReference type="AlphaFoldDB" id="K9ZZ35"/>
<dbReference type="GO" id="GO:0009099">
    <property type="term" value="P:L-valine biosynthetic process"/>
    <property type="evidence" value="ECO:0007669"/>
    <property type="project" value="TreeGrafter"/>
</dbReference>
<dbReference type="GO" id="GO:0050660">
    <property type="term" value="F:flavin adenine dinucleotide binding"/>
    <property type="evidence" value="ECO:0007669"/>
    <property type="project" value="TreeGrafter"/>
</dbReference>
<dbReference type="InterPro" id="IPR011766">
    <property type="entry name" value="TPP_enzyme_TPP-bd"/>
</dbReference>
<gene>
    <name evidence="7" type="ordered locus">Deipe_1306</name>
</gene>
<feature type="domain" description="Thiamine pyrophosphate enzyme TPP-binding" evidence="5">
    <location>
        <begin position="418"/>
        <end position="577"/>
    </location>
</feature>
<dbReference type="InterPro" id="IPR029061">
    <property type="entry name" value="THDP-binding"/>
</dbReference>
<dbReference type="Pfam" id="PF00205">
    <property type="entry name" value="TPP_enzyme_M"/>
    <property type="match status" value="1"/>
</dbReference>
<dbReference type="RefSeq" id="WP_015235164.1">
    <property type="nucleotide sequence ID" value="NC_019793.1"/>
</dbReference>
<dbReference type="SUPFAM" id="SSF52518">
    <property type="entry name" value="Thiamin diphosphate-binding fold (THDP-binding)"/>
    <property type="match status" value="2"/>
</dbReference>
<accession>K9ZZ35</accession>
<dbReference type="GO" id="GO:0009097">
    <property type="term" value="P:isoleucine biosynthetic process"/>
    <property type="evidence" value="ECO:0007669"/>
    <property type="project" value="TreeGrafter"/>
</dbReference>
<organism evidence="7 8">
    <name type="scientific">Deinococcus peraridilitoris (strain DSM 19664 / LMG 22246 / CIP 109416 / KR-200)</name>
    <dbReference type="NCBI Taxonomy" id="937777"/>
    <lineage>
        <taxon>Bacteria</taxon>
        <taxon>Thermotogati</taxon>
        <taxon>Deinococcota</taxon>
        <taxon>Deinococci</taxon>
        <taxon>Deinococcales</taxon>
        <taxon>Deinococcaceae</taxon>
        <taxon>Deinococcus</taxon>
    </lineage>
</organism>
<dbReference type="GO" id="GO:0000287">
    <property type="term" value="F:magnesium ion binding"/>
    <property type="evidence" value="ECO:0007669"/>
    <property type="project" value="InterPro"/>
</dbReference>
<reference evidence="8" key="1">
    <citation type="submission" date="2012-03" db="EMBL/GenBank/DDBJ databases">
        <title>Complete sequence of chromosome of Deinococcus peraridilitoris DSM 19664.</title>
        <authorList>
            <person name="Lucas S."/>
            <person name="Copeland A."/>
            <person name="Lapidus A."/>
            <person name="Glavina del Rio T."/>
            <person name="Dalin E."/>
            <person name="Tice H."/>
            <person name="Bruce D."/>
            <person name="Goodwin L."/>
            <person name="Pitluck S."/>
            <person name="Peters L."/>
            <person name="Mikhailova N."/>
            <person name="Lu M."/>
            <person name="Kyrpides N."/>
            <person name="Mavromatis K."/>
            <person name="Ivanova N."/>
            <person name="Brettin T."/>
            <person name="Detter J.C."/>
            <person name="Han C."/>
            <person name="Larimer F."/>
            <person name="Land M."/>
            <person name="Hauser L."/>
            <person name="Markowitz V."/>
            <person name="Cheng J.-F."/>
            <person name="Hugenholtz P."/>
            <person name="Woyke T."/>
            <person name="Wu D."/>
            <person name="Pukall R."/>
            <person name="Steenblock K."/>
            <person name="Brambilla E."/>
            <person name="Klenk H.-P."/>
            <person name="Eisen J.A."/>
        </authorList>
    </citation>
    <scope>NUCLEOTIDE SEQUENCE [LARGE SCALE GENOMIC DNA]</scope>
    <source>
        <strain evidence="8">DSM 19664 / LMG 22246 / CIP 109416 / KR-200</strain>
    </source>
</reference>
<evidence type="ECO:0000259" key="4">
    <source>
        <dbReference type="Pfam" id="PF00205"/>
    </source>
</evidence>
<dbReference type="KEGG" id="dpd:Deipe_1306"/>
<dbReference type="InterPro" id="IPR045229">
    <property type="entry name" value="TPP_enz"/>
</dbReference>
<protein>
    <submittedName>
        <fullName evidence="7">Acetolactate synthase</fullName>
    </submittedName>
</protein>
<feature type="domain" description="Thiamine pyrophosphate enzyme N-terminal TPP-binding" evidence="6">
    <location>
        <begin position="49"/>
        <end position="120"/>
    </location>
</feature>
<dbReference type="Gene3D" id="3.40.50.1220">
    <property type="entry name" value="TPP-binding domain"/>
    <property type="match status" value="1"/>
</dbReference>
<evidence type="ECO:0000313" key="7">
    <source>
        <dbReference type="EMBL" id="AFZ66856.1"/>
    </source>
</evidence>
<dbReference type="InterPro" id="IPR029035">
    <property type="entry name" value="DHS-like_NAD/FAD-binding_dom"/>
</dbReference>
<dbReference type="Pfam" id="PF02775">
    <property type="entry name" value="TPP_enzyme_C"/>
    <property type="match status" value="1"/>
</dbReference>
<dbReference type="SUPFAM" id="SSF52467">
    <property type="entry name" value="DHS-like NAD/FAD-binding domain"/>
    <property type="match status" value="1"/>
</dbReference>
<dbReference type="PANTHER" id="PTHR18968">
    <property type="entry name" value="THIAMINE PYROPHOSPHATE ENZYMES"/>
    <property type="match status" value="1"/>
</dbReference>
<dbReference type="PANTHER" id="PTHR18968:SF9">
    <property type="entry name" value="3D-(3,5_4)-TRIHYDROXYCYCLOHEXANE-1,2-DIONE HYDROLASE"/>
    <property type="match status" value="1"/>
</dbReference>
<name>K9ZZ35_DEIPD</name>
<dbReference type="InterPro" id="IPR030817">
    <property type="entry name" value="Myo_inos_IolD"/>
</dbReference>
<keyword evidence="2 3" id="KW-0786">Thiamine pyrophosphate</keyword>
<evidence type="ECO:0000256" key="1">
    <source>
        <dbReference type="ARBA" id="ARBA00007812"/>
    </source>
</evidence>
<dbReference type="InterPro" id="IPR012000">
    <property type="entry name" value="Thiamin_PyroP_enz_cen_dom"/>
</dbReference>
<evidence type="ECO:0000259" key="6">
    <source>
        <dbReference type="Pfam" id="PF02776"/>
    </source>
</evidence>
<dbReference type="HOGENOM" id="CLU_013748_6_0_0"/>
<dbReference type="NCBIfam" id="TIGR04377">
    <property type="entry name" value="myo_inos_iolD"/>
    <property type="match status" value="1"/>
</dbReference>
<evidence type="ECO:0000256" key="3">
    <source>
        <dbReference type="RuleBase" id="RU362132"/>
    </source>
</evidence>
<dbReference type="STRING" id="937777.Deipe_1306"/>
<sequence length="633" mass="67877">MNTFHLTVAQALVKYLAVQYSERDGVRQRLIPGVWGIFGHGNVTGLGQALEELGDSLEMPTYRPQNEQGMVHVAAAYAKHKNRLATFACTASVGPGSTNMLTGAALATVNRVPVLLLPSDFFANRIPDPVLQQLEHPSEHDLSVNDCFRPVSRFYARVSRPEQLLAALPEAMRVLTDPAETGAVTLSLPEDVQAEAYDWPAAFFEQRTWRVRRPPPEPDVVQQVAGLLRGARRPLIYCGGGVIYSGAEAALGQLAERLGVPVVETQAGKGALPWNHPMNAGPVGGIGGLAANRLVREADLIVAVGTRLGDFVTASKTAFAAGARFVGLNVVPMDAAKLGALSMVADARAGLDALQGALSGWNGTDAAYRAETLALKAEWDAAVSAARQDTGSVPPAQGAVIGTVNDAVGPHATVVCAAGSLPGDLLRLWRPEDPKAYHVEYGFSCMGYEIPGGLGVALAERGRRVVVMVGDGSYLMMNSELVTAVAENVDLTVVLVDNRAFMSIRGLQLESGSPSFNNELRHRNPTTNRTDGEVVKLDFVKHAQGLGARAVRAESLNELREALTVAGRERGVQVIVVPVNLRERVPGFESWWDVPIAATSGQEGVRARRQEYEARLKQQVRFFAPTRADRDDA</sequence>
<dbReference type="EMBL" id="CP003382">
    <property type="protein sequence ID" value="AFZ66856.1"/>
    <property type="molecule type" value="Genomic_DNA"/>
</dbReference>
<dbReference type="Pfam" id="PF02776">
    <property type="entry name" value="TPP_enzyme_N"/>
    <property type="match status" value="1"/>
</dbReference>
<dbReference type="Gene3D" id="3.40.50.970">
    <property type="match status" value="2"/>
</dbReference>
<dbReference type="GO" id="GO:0016823">
    <property type="term" value="F:hydrolase activity, acting on acid carbon-carbon bonds, in ketonic substances"/>
    <property type="evidence" value="ECO:0007669"/>
    <property type="project" value="InterPro"/>
</dbReference>
<evidence type="ECO:0000259" key="5">
    <source>
        <dbReference type="Pfam" id="PF02775"/>
    </source>
</evidence>
<proteinExistence type="inferred from homology"/>
<dbReference type="GO" id="GO:0019310">
    <property type="term" value="P:inositol catabolic process"/>
    <property type="evidence" value="ECO:0007669"/>
    <property type="project" value="InterPro"/>
</dbReference>
<keyword evidence="8" id="KW-1185">Reference proteome</keyword>
<dbReference type="GO" id="GO:0003984">
    <property type="term" value="F:acetolactate synthase activity"/>
    <property type="evidence" value="ECO:0007669"/>
    <property type="project" value="TreeGrafter"/>
</dbReference>
<dbReference type="eggNOG" id="COG3962">
    <property type="taxonomic scope" value="Bacteria"/>
</dbReference>
<dbReference type="Proteomes" id="UP000010467">
    <property type="component" value="Chromosome"/>
</dbReference>
<evidence type="ECO:0000313" key="8">
    <source>
        <dbReference type="Proteomes" id="UP000010467"/>
    </source>
</evidence>